<evidence type="ECO:0000256" key="1">
    <source>
        <dbReference type="ARBA" id="ARBA00022729"/>
    </source>
</evidence>
<dbReference type="EMBL" id="CAMAPF010000981">
    <property type="protein sequence ID" value="CAH9134286.1"/>
    <property type="molecule type" value="Genomic_DNA"/>
</dbReference>
<dbReference type="PANTHER" id="PTHR31080">
    <property type="entry name" value="PECTINESTERASE INHIBITOR-LIKE"/>
    <property type="match status" value="1"/>
</dbReference>
<evidence type="ECO:0000259" key="3">
    <source>
        <dbReference type="SMART" id="SM00856"/>
    </source>
</evidence>
<name>A0AAV0FFT9_9ASTE</name>
<dbReference type="InterPro" id="IPR006501">
    <property type="entry name" value="Pectinesterase_inhib_dom"/>
</dbReference>
<comment type="caution">
    <text evidence="4">The sequence shown here is derived from an EMBL/GenBank/DDBJ whole genome shotgun (WGS) entry which is preliminary data.</text>
</comment>
<dbReference type="SUPFAM" id="SSF101148">
    <property type="entry name" value="Plant invertase/pectin methylesterase inhibitor"/>
    <property type="match status" value="1"/>
</dbReference>
<dbReference type="Gene3D" id="1.20.140.40">
    <property type="entry name" value="Invertase/pectin methylesterase inhibitor family protein"/>
    <property type="match status" value="1"/>
</dbReference>
<dbReference type="CDD" id="cd15798">
    <property type="entry name" value="PMEI-like_3"/>
    <property type="match status" value="1"/>
</dbReference>
<feature type="chain" id="PRO_5043841127" description="Pectinesterase inhibitor domain-containing protein" evidence="2">
    <location>
        <begin position="27"/>
        <end position="191"/>
    </location>
</feature>
<dbReference type="InterPro" id="IPR051955">
    <property type="entry name" value="PME_Inhibitor"/>
</dbReference>
<dbReference type="Proteomes" id="UP001152523">
    <property type="component" value="Unassembled WGS sequence"/>
</dbReference>
<dbReference type="SMART" id="SM00856">
    <property type="entry name" value="PMEI"/>
    <property type="match status" value="1"/>
</dbReference>
<dbReference type="AlphaFoldDB" id="A0AAV0FFT9"/>
<keyword evidence="1 2" id="KW-0732">Signal</keyword>
<gene>
    <name evidence="4" type="ORF">CEPIT_LOCUS33602</name>
</gene>
<reference evidence="4" key="1">
    <citation type="submission" date="2022-07" db="EMBL/GenBank/DDBJ databases">
        <authorList>
            <person name="Macas J."/>
            <person name="Novak P."/>
            <person name="Neumann P."/>
        </authorList>
    </citation>
    <scope>NUCLEOTIDE SEQUENCE</scope>
</reference>
<protein>
    <recommendedName>
        <fullName evidence="3">Pectinesterase inhibitor domain-containing protein</fullName>
    </recommendedName>
</protein>
<feature type="domain" description="Pectinesterase inhibitor" evidence="3">
    <location>
        <begin position="34"/>
        <end position="180"/>
    </location>
</feature>
<proteinExistence type="predicted"/>
<evidence type="ECO:0000313" key="4">
    <source>
        <dbReference type="EMBL" id="CAH9134286.1"/>
    </source>
</evidence>
<keyword evidence="5" id="KW-1185">Reference proteome</keyword>
<accession>A0AAV0FFT9</accession>
<dbReference type="NCBIfam" id="TIGR01614">
    <property type="entry name" value="PME_inhib"/>
    <property type="match status" value="1"/>
</dbReference>
<evidence type="ECO:0000313" key="5">
    <source>
        <dbReference type="Proteomes" id="UP001152523"/>
    </source>
</evidence>
<dbReference type="Pfam" id="PF04043">
    <property type="entry name" value="PMEI"/>
    <property type="match status" value="1"/>
</dbReference>
<sequence length="191" mass="20705">MKTTLSFSSIFLITLAFNSRPSSAAAVNHTATAAETDFILTGCNASTVLYQKLCQKSLSPYARVVNKNTTMLARVAIIISLKKANSVAAYVGNNSLQHNSEILKECSGHLKDSLYEIQRSVKQMKELVGGSAAMMVNNVQTWMSAAETDQDNCLDGTRAYAKLQGQVKTLKMFTSNALALVNAYAEKIVNP</sequence>
<evidence type="ECO:0000256" key="2">
    <source>
        <dbReference type="SAM" id="SignalP"/>
    </source>
</evidence>
<dbReference type="PANTHER" id="PTHR31080:SF64">
    <property type="entry name" value="PLANT INVERTASE_PECTIN METHYLESTERASE INHIBITOR SUPERFAMILY PROTEIN"/>
    <property type="match status" value="1"/>
</dbReference>
<feature type="signal peptide" evidence="2">
    <location>
        <begin position="1"/>
        <end position="26"/>
    </location>
</feature>
<dbReference type="InterPro" id="IPR035513">
    <property type="entry name" value="Invertase/methylesterase_inhib"/>
</dbReference>
<dbReference type="GO" id="GO:0004857">
    <property type="term" value="F:enzyme inhibitor activity"/>
    <property type="evidence" value="ECO:0007669"/>
    <property type="project" value="InterPro"/>
</dbReference>
<organism evidence="4 5">
    <name type="scientific">Cuscuta epithymum</name>
    <dbReference type="NCBI Taxonomy" id="186058"/>
    <lineage>
        <taxon>Eukaryota</taxon>
        <taxon>Viridiplantae</taxon>
        <taxon>Streptophyta</taxon>
        <taxon>Embryophyta</taxon>
        <taxon>Tracheophyta</taxon>
        <taxon>Spermatophyta</taxon>
        <taxon>Magnoliopsida</taxon>
        <taxon>eudicotyledons</taxon>
        <taxon>Gunneridae</taxon>
        <taxon>Pentapetalae</taxon>
        <taxon>asterids</taxon>
        <taxon>lamiids</taxon>
        <taxon>Solanales</taxon>
        <taxon>Convolvulaceae</taxon>
        <taxon>Cuscuteae</taxon>
        <taxon>Cuscuta</taxon>
        <taxon>Cuscuta subgen. Cuscuta</taxon>
    </lineage>
</organism>